<comment type="similarity">
    <text evidence="5">Belongs to the FKBP-type PPIase family.</text>
</comment>
<accession>A0A2D0NDL5</accession>
<evidence type="ECO:0000256" key="2">
    <source>
        <dbReference type="ARBA" id="ARBA00023110"/>
    </source>
</evidence>
<feature type="signal peptide" evidence="6">
    <location>
        <begin position="1"/>
        <end position="23"/>
    </location>
</feature>
<evidence type="ECO:0000256" key="1">
    <source>
        <dbReference type="ARBA" id="ARBA00000971"/>
    </source>
</evidence>
<dbReference type="PANTHER" id="PTHR45779">
    <property type="entry name" value="PEPTIDYLPROLYL ISOMERASE"/>
    <property type="match status" value="1"/>
</dbReference>
<keyword evidence="6" id="KW-0732">Signal</keyword>
<protein>
    <recommendedName>
        <fullName evidence="5">Peptidyl-prolyl cis-trans isomerase</fullName>
        <ecNumber evidence="5">5.2.1.8</ecNumber>
    </recommendedName>
</protein>
<comment type="caution">
    <text evidence="8">The sequence shown here is derived from an EMBL/GenBank/DDBJ whole genome shotgun (WGS) entry which is preliminary data.</text>
</comment>
<gene>
    <name evidence="8" type="ORF">CRP01_09690</name>
</gene>
<dbReference type="InterPro" id="IPR001179">
    <property type="entry name" value="PPIase_FKBP_dom"/>
</dbReference>
<dbReference type="PROSITE" id="PS51257">
    <property type="entry name" value="PROKAR_LIPOPROTEIN"/>
    <property type="match status" value="1"/>
</dbReference>
<dbReference type="PROSITE" id="PS50059">
    <property type="entry name" value="FKBP_PPIASE"/>
    <property type="match status" value="1"/>
</dbReference>
<dbReference type="EC" id="5.2.1.8" evidence="5"/>
<dbReference type="InterPro" id="IPR046357">
    <property type="entry name" value="PPIase_dom_sf"/>
</dbReference>
<feature type="domain" description="PPIase FKBP-type" evidence="7">
    <location>
        <begin position="102"/>
        <end position="193"/>
    </location>
</feature>
<keyword evidence="3 4" id="KW-0413">Isomerase</keyword>
<evidence type="ECO:0000313" key="9">
    <source>
        <dbReference type="Proteomes" id="UP000223913"/>
    </source>
</evidence>
<evidence type="ECO:0000256" key="4">
    <source>
        <dbReference type="PROSITE-ProRule" id="PRU00277"/>
    </source>
</evidence>
<evidence type="ECO:0000259" key="7">
    <source>
        <dbReference type="PROSITE" id="PS50059"/>
    </source>
</evidence>
<keyword evidence="2 4" id="KW-0697">Rotamase</keyword>
<evidence type="ECO:0000256" key="6">
    <source>
        <dbReference type="SAM" id="SignalP"/>
    </source>
</evidence>
<dbReference type="RefSeq" id="WP_099149823.1">
    <property type="nucleotide sequence ID" value="NZ_PDUD01000017.1"/>
</dbReference>
<dbReference type="Gene3D" id="3.10.50.40">
    <property type="match status" value="1"/>
</dbReference>
<evidence type="ECO:0000256" key="5">
    <source>
        <dbReference type="RuleBase" id="RU003915"/>
    </source>
</evidence>
<sequence>MKNFLFYAGFTLLLTACGGSEQAESTSATNSPEQPVAEEQSEDQIFLQLSPYLVDEPQGQGDTDQNAIINYAINELIPLERTPRGVFYRVLEAGEGELLEWGDYIRVHYKGYFLDGKVFDDTRVREKPLEFYIGNMIEGWNYGLQNVAPGGTIQLFVTSPLAYGEEGLPNAKGGLLVPPNTPLVFEVEILELLKEAGE</sequence>
<dbReference type="InterPro" id="IPR044609">
    <property type="entry name" value="FKBP2/11"/>
</dbReference>
<reference evidence="8 9" key="1">
    <citation type="submission" date="2017-10" db="EMBL/GenBank/DDBJ databases">
        <title>The draft genome sequence of Lewinella nigricans NBRC 102662.</title>
        <authorList>
            <person name="Wang K."/>
        </authorList>
    </citation>
    <scope>NUCLEOTIDE SEQUENCE [LARGE SCALE GENOMIC DNA]</scope>
    <source>
        <strain evidence="8 9">NBRC 102662</strain>
    </source>
</reference>
<dbReference type="OrthoDB" id="669809at2"/>
<dbReference type="AlphaFoldDB" id="A0A2D0NDL5"/>
<name>A0A2D0NDL5_FLAN2</name>
<dbReference type="Proteomes" id="UP000223913">
    <property type="component" value="Unassembled WGS sequence"/>
</dbReference>
<dbReference type="SUPFAM" id="SSF54534">
    <property type="entry name" value="FKBP-like"/>
    <property type="match status" value="1"/>
</dbReference>
<dbReference type="PANTHER" id="PTHR45779:SF7">
    <property type="entry name" value="PEPTIDYLPROLYL ISOMERASE"/>
    <property type="match status" value="1"/>
</dbReference>
<dbReference type="Pfam" id="PF00254">
    <property type="entry name" value="FKBP_C"/>
    <property type="match status" value="1"/>
</dbReference>
<evidence type="ECO:0000313" key="8">
    <source>
        <dbReference type="EMBL" id="PHN06567.1"/>
    </source>
</evidence>
<keyword evidence="9" id="KW-1185">Reference proteome</keyword>
<comment type="catalytic activity">
    <reaction evidence="1 4 5">
        <text>[protein]-peptidylproline (omega=180) = [protein]-peptidylproline (omega=0)</text>
        <dbReference type="Rhea" id="RHEA:16237"/>
        <dbReference type="Rhea" id="RHEA-COMP:10747"/>
        <dbReference type="Rhea" id="RHEA-COMP:10748"/>
        <dbReference type="ChEBI" id="CHEBI:83833"/>
        <dbReference type="ChEBI" id="CHEBI:83834"/>
        <dbReference type="EC" id="5.2.1.8"/>
    </reaction>
</comment>
<proteinExistence type="inferred from homology"/>
<dbReference type="GO" id="GO:0003755">
    <property type="term" value="F:peptidyl-prolyl cis-trans isomerase activity"/>
    <property type="evidence" value="ECO:0007669"/>
    <property type="project" value="UniProtKB-UniRule"/>
</dbReference>
<dbReference type="EMBL" id="PDUD01000017">
    <property type="protein sequence ID" value="PHN06567.1"/>
    <property type="molecule type" value="Genomic_DNA"/>
</dbReference>
<feature type="chain" id="PRO_5012858643" description="Peptidyl-prolyl cis-trans isomerase" evidence="6">
    <location>
        <begin position="24"/>
        <end position="198"/>
    </location>
</feature>
<organism evidence="8 9">
    <name type="scientific">Flavilitoribacter nigricans (strain ATCC 23147 / DSM 23189 / NBRC 102662 / NCIMB 1420 / SS-2)</name>
    <name type="common">Lewinella nigricans</name>
    <dbReference type="NCBI Taxonomy" id="1122177"/>
    <lineage>
        <taxon>Bacteria</taxon>
        <taxon>Pseudomonadati</taxon>
        <taxon>Bacteroidota</taxon>
        <taxon>Saprospiria</taxon>
        <taxon>Saprospirales</taxon>
        <taxon>Lewinellaceae</taxon>
        <taxon>Flavilitoribacter</taxon>
    </lineage>
</organism>
<evidence type="ECO:0000256" key="3">
    <source>
        <dbReference type="ARBA" id="ARBA00023235"/>
    </source>
</evidence>